<name>A0ABU2B1L6_9MICC</name>
<accession>A0ABU2B1L6</accession>
<dbReference type="Pfam" id="PF05960">
    <property type="entry name" value="DUF885"/>
    <property type="match status" value="1"/>
</dbReference>
<proteinExistence type="predicted"/>
<dbReference type="PANTHER" id="PTHR33361">
    <property type="entry name" value="GLR0591 PROTEIN"/>
    <property type="match status" value="1"/>
</dbReference>
<reference evidence="1 2" key="1">
    <citation type="submission" date="2023-07" db="EMBL/GenBank/DDBJ databases">
        <title>Sequencing the genomes of 1000 actinobacteria strains.</title>
        <authorList>
            <person name="Klenk H.-P."/>
        </authorList>
    </citation>
    <scope>NUCLEOTIDE SEQUENCE [LARGE SCALE GENOMIC DNA]</scope>
    <source>
        <strain evidence="1 2">DSM 22966</strain>
    </source>
</reference>
<evidence type="ECO:0000313" key="2">
    <source>
        <dbReference type="Proteomes" id="UP001183794"/>
    </source>
</evidence>
<evidence type="ECO:0000313" key="1">
    <source>
        <dbReference type="EMBL" id="MDR7347502.1"/>
    </source>
</evidence>
<dbReference type="EMBL" id="JAVDYJ010000001">
    <property type="protein sequence ID" value="MDR7347502.1"/>
    <property type="molecule type" value="Genomic_DNA"/>
</dbReference>
<dbReference type="PANTHER" id="PTHR33361:SF2">
    <property type="entry name" value="DUF885 DOMAIN-CONTAINING PROTEIN"/>
    <property type="match status" value="1"/>
</dbReference>
<comment type="caution">
    <text evidence="1">The sequence shown here is derived from an EMBL/GenBank/DDBJ whole genome shotgun (WGS) entry which is preliminary data.</text>
</comment>
<organism evidence="1 2">
    <name type="scientific">Enteractinococcus fodinae</name>
    <dbReference type="NCBI Taxonomy" id="684663"/>
    <lineage>
        <taxon>Bacteria</taxon>
        <taxon>Bacillati</taxon>
        <taxon>Actinomycetota</taxon>
        <taxon>Actinomycetes</taxon>
        <taxon>Micrococcales</taxon>
        <taxon>Micrococcaceae</taxon>
    </lineage>
</organism>
<dbReference type="Proteomes" id="UP001183794">
    <property type="component" value="Unassembled WGS sequence"/>
</dbReference>
<keyword evidence="2" id="KW-1185">Reference proteome</keyword>
<gene>
    <name evidence="1" type="ORF">J2S62_001759</name>
</gene>
<protein>
    <submittedName>
        <fullName evidence="1">Uncharacterized protein (DUF885 family)</fullName>
    </submittedName>
</protein>
<dbReference type="InterPro" id="IPR010281">
    <property type="entry name" value="DUF885"/>
</dbReference>
<sequence length="542" mass="60154">MPKTSIDALAERYAAGLAELDPVSATEIGLPGYADKLPDYSPDGAAALDELQARTLTQLHELTAANAQDKVTRSAMIERLTVDRELYATGLVELNNIASPVQDIRSTFDLMPTDTTEDWGNIAARLTQVEAALTGYQDRLEAAVKLGLPPAQRQVDACIRQSQAAAQGFFPELVATTEGLDQARHTELEDAAAQAAQAYADFAEYLASDLYPAARAEDAVGKDYYALASRRFLGAEIDLAETYQWGLAELARIVEQQHRVADLIHPGATIEEARQRLSADPARKLHGTEALRRWMQDLSDTTIEAMKQHFHIPTPMDYVEAMIAPTQDGGIYYTGPSADFSRPGRMWWSVPEGEETFTTWQQTTTVFHEGVPGHHLQIATAMLNADELNSWRRHWLWVSGHGEGWALYAEELMRELGYLDDPGDYLGMLDAQRMRAARVVFDIGVHCGFTAPDAWGAQSWDPGVGFAFLQEHLYESPGVLDFEFTRYLGWPGQAPSYAVGQRIWQQIRAQHEALPGFDLKTFHTRALQLGSMGLDTLEEALR</sequence>
<dbReference type="RefSeq" id="WP_310173768.1">
    <property type="nucleotide sequence ID" value="NZ_BAABHE010000001.1"/>
</dbReference>